<dbReference type="InterPro" id="IPR028211">
    <property type="entry name" value="Ntr2"/>
</dbReference>
<dbReference type="Pfam" id="PF15458">
    <property type="entry name" value="NTR2"/>
    <property type="match status" value="1"/>
</dbReference>
<sequence>MKSSVGFRRKARKILVNEDVDVNDLDLETVNNNSFNTDTRPTPNLNQVLVNDFTKDNRLEIGFEDNSEKLEKKKYGSNLTSKKLSRTLTKKNIISRLSFQVGDLLTGDEAEALEDESNTLPIKTALKPRDIGRNQVHGIPTNQSLPRNPGNEDEGRQCYSKEYLNELKNLTPVAPKDLCSNYTLTEHKDDFFTARTDDQMAVMAHNVTAIIPSQAEIQEKKDRRARLAVEKDFISLESQTDEIDQVIFKKREKKAESRLVREDEDFAEGFDEFVEDERIALGKDQERQARRRQLKEMAELIEQAECSSDETSNDSEVERCTAYERSQTRAGMDGLHKSDFDEDRSTTQIPRIAPLPIFSECFERLQNKIRSTETGLSELHKKLQDSEQEQCQITAREVEVQGLLKQAGERFAALTTSADPITLQCSDLHERMSLS</sequence>
<reference evidence="3 4" key="1">
    <citation type="journal article" date="2010" name="Science">
        <title>Genome expansion and gene loss in powdery mildew fungi reveal tradeoffs in extreme parasitism.</title>
        <authorList>
            <person name="Spanu P.D."/>
            <person name="Abbott J.C."/>
            <person name="Amselem J."/>
            <person name="Burgis T.A."/>
            <person name="Soanes D.M."/>
            <person name="Stueber K."/>
            <person name="Ver Loren van Themaat E."/>
            <person name="Brown J.K.M."/>
            <person name="Butcher S.A."/>
            <person name="Gurr S.J."/>
            <person name="Lebrun M.-H."/>
            <person name="Ridout C.J."/>
            <person name="Schulze-Lefert P."/>
            <person name="Talbot N.J."/>
            <person name="Ahmadinejad N."/>
            <person name="Ametz C."/>
            <person name="Barton G.R."/>
            <person name="Benjdia M."/>
            <person name="Bidzinski P."/>
            <person name="Bindschedler L.V."/>
            <person name="Both M."/>
            <person name="Brewer M.T."/>
            <person name="Cadle-Davidson L."/>
            <person name="Cadle-Davidson M.M."/>
            <person name="Collemare J."/>
            <person name="Cramer R."/>
            <person name="Frenkel O."/>
            <person name="Godfrey D."/>
            <person name="Harriman J."/>
            <person name="Hoede C."/>
            <person name="King B.C."/>
            <person name="Klages S."/>
            <person name="Kleemann J."/>
            <person name="Knoll D."/>
            <person name="Koti P.S."/>
            <person name="Kreplak J."/>
            <person name="Lopez-Ruiz F.J."/>
            <person name="Lu X."/>
            <person name="Maekawa T."/>
            <person name="Mahanil S."/>
            <person name="Micali C."/>
            <person name="Milgroom M.G."/>
            <person name="Montana G."/>
            <person name="Noir S."/>
            <person name="O'Connell R.J."/>
            <person name="Oberhaensli S."/>
            <person name="Parlange F."/>
            <person name="Pedersen C."/>
            <person name="Quesneville H."/>
            <person name="Reinhardt R."/>
            <person name="Rott M."/>
            <person name="Sacristan S."/>
            <person name="Schmidt S.M."/>
            <person name="Schoen M."/>
            <person name="Skamnioti P."/>
            <person name="Sommer H."/>
            <person name="Stephens A."/>
            <person name="Takahara H."/>
            <person name="Thordal-Christensen H."/>
            <person name="Vigouroux M."/>
            <person name="Wessling R."/>
            <person name="Wicker T."/>
            <person name="Panstruga R."/>
        </authorList>
    </citation>
    <scope>NUCLEOTIDE SEQUENCE [LARGE SCALE GENOMIC DNA]</scope>
    <source>
        <strain evidence="3">DH14</strain>
    </source>
</reference>
<keyword evidence="1" id="KW-0175">Coiled coil</keyword>
<protein>
    <submittedName>
        <fullName evidence="3">Uncharacterized protein</fullName>
    </submittedName>
</protein>
<dbReference type="GO" id="GO:0000390">
    <property type="term" value="P:spliceosomal complex disassembly"/>
    <property type="evidence" value="ECO:0007669"/>
    <property type="project" value="InterPro"/>
</dbReference>
<name>N1JFA2_BLUG1</name>
<organism evidence="3 4">
    <name type="scientific">Blumeria graminis f. sp. hordei (strain DH14)</name>
    <name type="common">Barley powdery mildew</name>
    <name type="synonym">Oidium monilioides f. sp. hordei</name>
    <dbReference type="NCBI Taxonomy" id="546991"/>
    <lineage>
        <taxon>Eukaryota</taxon>
        <taxon>Fungi</taxon>
        <taxon>Dikarya</taxon>
        <taxon>Ascomycota</taxon>
        <taxon>Pezizomycotina</taxon>
        <taxon>Leotiomycetes</taxon>
        <taxon>Erysiphales</taxon>
        <taxon>Erysiphaceae</taxon>
        <taxon>Blumeria</taxon>
        <taxon>Blumeria hordei</taxon>
    </lineage>
</organism>
<dbReference type="HOGENOM" id="CLU_031138_0_0_1"/>
<gene>
    <name evidence="3" type="ORF">BGHDH14_bgh01468</name>
</gene>
<accession>N1JFA2</accession>
<evidence type="ECO:0000256" key="1">
    <source>
        <dbReference type="SAM" id="Coils"/>
    </source>
</evidence>
<dbReference type="GO" id="GO:0071008">
    <property type="term" value="C:U2-type post-mRNA release spliceosomal complex"/>
    <property type="evidence" value="ECO:0007669"/>
    <property type="project" value="InterPro"/>
</dbReference>
<evidence type="ECO:0000313" key="4">
    <source>
        <dbReference type="Proteomes" id="UP000015441"/>
    </source>
</evidence>
<feature type="coiled-coil region" evidence="1">
    <location>
        <begin position="362"/>
        <end position="389"/>
    </location>
</feature>
<dbReference type="OrthoDB" id="429427at2759"/>
<dbReference type="AlphaFoldDB" id="N1JFA2"/>
<dbReference type="STRING" id="546991.N1JFA2"/>
<dbReference type="EMBL" id="CAUH01005147">
    <property type="protein sequence ID" value="CCU81529.1"/>
    <property type="molecule type" value="Genomic_DNA"/>
</dbReference>
<proteinExistence type="predicted"/>
<feature type="compositionally biased region" description="Basic and acidic residues" evidence="2">
    <location>
        <begin position="334"/>
        <end position="345"/>
    </location>
</feature>
<dbReference type="InParanoid" id="N1JFA2"/>
<dbReference type="eggNOG" id="ENOG502SERX">
    <property type="taxonomic scope" value="Eukaryota"/>
</dbReference>
<feature type="region of interest" description="Disordered" evidence="2">
    <location>
        <begin position="326"/>
        <end position="345"/>
    </location>
</feature>
<keyword evidence="4" id="KW-1185">Reference proteome</keyword>
<comment type="caution">
    <text evidence="3">The sequence shown here is derived from an EMBL/GenBank/DDBJ whole genome shotgun (WGS) entry which is preliminary data.</text>
</comment>
<feature type="region of interest" description="Disordered" evidence="2">
    <location>
        <begin position="132"/>
        <end position="156"/>
    </location>
</feature>
<evidence type="ECO:0000313" key="3">
    <source>
        <dbReference type="EMBL" id="CCU81529.1"/>
    </source>
</evidence>
<dbReference type="Proteomes" id="UP000015441">
    <property type="component" value="Unassembled WGS sequence"/>
</dbReference>
<feature type="coiled-coil region" evidence="1">
    <location>
        <begin position="283"/>
        <end position="314"/>
    </location>
</feature>
<evidence type="ECO:0000256" key="2">
    <source>
        <dbReference type="SAM" id="MobiDB-lite"/>
    </source>
</evidence>